<dbReference type="KEGG" id="nao:Y958_14105"/>
<dbReference type="EMBL" id="CP022111">
    <property type="protein sequence ID" value="ASG22110.1"/>
    <property type="molecule type" value="Genomic_DNA"/>
</dbReference>
<dbReference type="RefSeq" id="WP_088872731.1">
    <property type="nucleotide sequence ID" value="NZ_CP022111.1"/>
</dbReference>
<dbReference type="Proteomes" id="UP000197153">
    <property type="component" value="Chromosome 2"/>
</dbReference>
<evidence type="ECO:0008006" key="3">
    <source>
        <dbReference type="Google" id="ProtNLM"/>
    </source>
</evidence>
<evidence type="ECO:0000313" key="1">
    <source>
        <dbReference type="EMBL" id="ASG22110.1"/>
    </source>
</evidence>
<sequence>MSGILYVTGADERYFATTLLLLESFARQLPQARLMVCDYGLGLGQRAYLAERGQLLPRPPGLPETLHPYAKKAAILDYVGDLPWQALCWIDADMLAVGLDDTVMAQLLQRLEASGVDIALTTDINSLTLSDVAAMDKGGTGMAPFRALLADSGAGPAAPYISVGFWLCRSRDLLVEWDRRSRGMRPHSLFEQNVMALLIHGPRWGHAGRALLLDPVEWQPQNHLLPLIRPSGGGYGVRGRTVRLVHCTSCGYWFMDVYKSHVEVNGRALAGYFRILHNPALRALQTDLLHDHVTRHGDALARHGLLGDAPAGRNP</sequence>
<organism evidence="1 2">
    <name type="scientific">Nitrospirillum viridazoti CBAmc</name>
    <dbReference type="NCBI Taxonomy" id="1441467"/>
    <lineage>
        <taxon>Bacteria</taxon>
        <taxon>Pseudomonadati</taxon>
        <taxon>Pseudomonadota</taxon>
        <taxon>Alphaproteobacteria</taxon>
        <taxon>Rhodospirillales</taxon>
        <taxon>Azospirillaceae</taxon>
        <taxon>Nitrospirillum</taxon>
        <taxon>Nitrospirillum viridazoti</taxon>
    </lineage>
</organism>
<accession>A0A248JUB5</accession>
<evidence type="ECO:0000313" key="2">
    <source>
        <dbReference type="Proteomes" id="UP000197153"/>
    </source>
</evidence>
<gene>
    <name evidence="1" type="ORF">Y958_14105</name>
</gene>
<proteinExistence type="predicted"/>
<dbReference type="AlphaFoldDB" id="A0A248JUB5"/>
<reference evidence="1 2" key="1">
    <citation type="submission" date="2017-06" db="EMBL/GenBank/DDBJ databases">
        <title>Complete genome sequence of Nitrospirillum amazonense strain CBAmC, an endophytic nitrogen-fixing and plant growth-promoting bacterium, isolated from sugarcane.</title>
        <authorList>
            <person name="Schwab S."/>
            <person name="dos Santos Teixeira K.R."/>
            <person name="Simoes Araujo J.L."/>
            <person name="Soares Vidal M."/>
            <person name="Borges de Freitas H.R."/>
            <person name="Rivello Crivelaro A.L."/>
            <person name="Bueno de Camargo Nunes A."/>
            <person name="dos Santos C.M."/>
            <person name="Palmeira da Silva Rosa D."/>
            <person name="da Silva Padilha D."/>
            <person name="da Silva E."/>
            <person name="Araujo Terra L."/>
            <person name="Soares Mendes V."/>
            <person name="Farinelli L."/>
            <person name="Magalhaes Cruz L."/>
            <person name="Baldani J.I."/>
        </authorList>
    </citation>
    <scope>NUCLEOTIDE SEQUENCE [LARGE SCALE GENOMIC DNA]</scope>
    <source>
        <strain evidence="1 2">CBAmC</strain>
    </source>
</reference>
<protein>
    <recommendedName>
        <fullName evidence="3">Glycosyl transferase</fullName>
    </recommendedName>
</protein>
<name>A0A248JUB5_9PROT</name>
<keyword evidence="2" id="KW-1185">Reference proteome</keyword>